<dbReference type="SMART" id="SM00922">
    <property type="entry name" value="MR_MLE"/>
    <property type="match status" value="1"/>
</dbReference>
<evidence type="ECO:0000313" key="7">
    <source>
        <dbReference type="Proteomes" id="UP000270230"/>
    </source>
</evidence>
<dbReference type="SUPFAM" id="SSF51604">
    <property type="entry name" value="Enolase C-terminal domain-like"/>
    <property type="match status" value="1"/>
</dbReference>
<evidence type="ECO:0000256" key="1">
    <source>
        <dbReference type="ARBA" id="ARBA00001946"/>
    </source>
</evidence>
<dbReference type="SFLD" id="SFLDG00180">
    <property type="entry name" value="muconate_cycloisomerase"/>
    <property type="match status" value="1"/>
</dbReference>
<dbReference type="SMART" id="SM00642">
    <property type="entry name" value="Aamy"/>
    <property type="match status" value="1"/>
</dbReference>
<evidence type="ECO:0000256" key="3">
    <source>
        <dbReference type="ARBA" id="ARBA00026248"/>
    </source>
</evidence>
<dbReference type="GO" id="GO:0004556">
    <property type="term" value="F:alpha-amylase activity"/>
    <property type="evidence" value="ECO:0007669"/>
    <property type="project" value="TreeGrafter"/>
</dbReference>
<evidence type="ECO:0000256" key="2">
    <source>
        <dbReference type="ARBA" id="ARBA00008061"/>
    </source>
</evidence>
<dbReference type="Gene3D" id="3.90.400.10">
    <property type="entry name" value="Oligo-1,6-glucosidase, Domain 2"/>
    <property type="match status" value="1"/>
</dbReference>
<dbReference type="InterPro" id="IPR013341">
    <property type="entry name" value="Mandelate_racemase_N_dom"/>
</dbReference>
<dbReference type="InterPro" id="IPR006047">
    <property type="entry name" value="GH13_cat_dom"/>
</dbReference>
<dbReference type="GO" id="GO:0005987">
    <property type="term" value="P:sucrose catabolic process"/>
    <property type="evidence" value="ECO:0007669"/>
    <property type="project" value="TreeGrafter"/>
</dbReference>
<proteinExistence type="inferred from homology"/>
<dbReference type="EMBL" id="QWIN01000074">
    <property type="protein sequence ID" value="RMY60119.1"/>
    <property type="molecule type" value="Genomic_DNA"/>
</dbReference>
<comment type="cofactor">
    <cofactor evidence="1">
        <name>Mg(2+)</name>
        <dbReference type="ChEBI" id="CHEBI:18420"/>
    </cofactor>
</comment>
<organism evidence="6 7">
    <name type="scientific">Hortaea werneckii</name>
    <name type="common">Black yeast</name>
    <name type="synonym">Cladosporium werneckii</name>
    <dbReference type="NCBI Taxonomy" id="91943"/>
    <lineage>
        <taxon>Eukaryota</taxon>
        <taxon>Fungi</taxon>
        <taxon>Dikarya</taxon>
        <taxon>Ascomycota</taxon>
        <taxon>Pezizomycotina</taxon>
        <taxon>Dothideomycetes</taxon>
        <taxon>Dothideomycetidae</taxon>
        <taxon>Mycosphaerellales</taxon>
        <taxon>Teratosphaeriaceae</taxon>
        <taxon>Hortaea</taxon>
    </lineage>
</organism>
<dbReference type="AlphaFoldDB" id="A0A3M7D776"/>
<dbReference type="GO" id="GO:0000025">
    <property type="term" value="P:maltose catabolic process"/>
    <property type="evidence" value="ECO:0007669"/>
    <property type="project" value="TreeGrafter"/>
</dbReference>
<sequence>MQIAEITVFTYDVDFQFGTYTMSGGRKAKGYPSIVVRMRTDTGIEGWSESAPLGSDYLPSTFTGELAALKELAPHVLGMDPRMPAAIVEKMDTVMLSGNAAKAVIDFACWDCFGRSVGLPTHILLGGTLCDSLPAFTVVGLGTPEFGVEKSLAEYKRGVTALQLKIGDDPVVDAQRVRAIREALPSNVVCFADANCGWNLEQALVYARTLSSSVCVPFEQPCRTLSDCVEVGKRTGLPIVLDECVVTMSDLVAAHAGGATGINLKPSRVGGFTKARALHDAAVALGMNVTIDDTWGCALLTSQNVAFAASTPSRYLRAVDGYAEWTRPMIAGCPRMGADGLLRPTSIPGNGYDSIKVEMLAAVPVRAHAMSTAMPSGLYSTPKWWKEAIVYQIYPASFKSSDSPKDTKGWGNIKGIVEKVPYLKSLGIDIIWCSPTEADVFILYRSPQVDMGYDISDYKTIDPRYGTLQDVDCLIAVLKEHDMKLLMDLVVTHTSDQHSWFLQSASDKASVKRDWYFWRPAKGYDEAGNPRPPNNWAQILSDSQSAWVWHKASGDFFLALHSPQQPDLNWNNPAVVEAVHDPGEMFYTNGPRFHDFMRDIYDNVLSKYDTMTVGEMPYVTDIAEISRTVGAEAKELNMMFNFDHMEIEDVKTKGESKWSLREWKLTELKRIISGWQKKKIEHDCWSALFLECHDQARSVSRFVDDSDSSRVQGAKLLALLQTTLGRLYIDYKDIESRNFWRKMKETHAAGCPYIEQARTLLQKKARDHARTPMQWNDEPNAGFAMPSVKPWVRVKDDFATVNVRAQIDTDNKDHSSLSVWQFWRLALLHRNRH</sequence>
<evidence type="ECO:0008006" key="8">
    <source>
        <dbReference type="Google" id="ProtNLM"/>
    </source>
</evidence>
<dbReference type="Gene3D" id="3.30.390.10">
    <property type="entry name" value="Enolase-like, N-terminal domain"/>
    <property type="match status" value="1"/>
</dbReference>
<dbReference type="SUPFAM" id="SSF51445">
    <property type="entry name" value="(Trans)glycosidases"/>
    <property type="match status" value="1"/>
</dbReference>
<dbReference type="Gene3D" id="3.20.20.80">
    <property type="entry name" value="Glycosidases"/>
    <property type="match status" value="2"/>
</dbReference>
<dbReference type="InterPro" id="IPR036849">
    <property type="entry name" value="Enolase-like_C_sf"/>
</dbReference>
<dbReference type="SUPFAM" id="SSF54826">
    <property type="entry name" value="Enolase N-terminal domain-like"/>
    <property type="match status" value="1"/>
</dbReference>
<dbReference type="InterPro" id="IPR029017">
    <property type="entry name" value="Enolase-like_N"/>
</dbReference>
<dbReference type="InterPro" id="IPR017853">
    <property type="entry name" value="GH"/>
</dbReference>
<dbReference type="InterPro" id="IPR029065">
    <property type="entry name" value="Enolase_C-like"/>
</dbReference>
<comment type="caution">
    <text evidence="6">The sequence shown here is derived from an EMBL/GenBank/DDBJ whole genome shotgun (WGS) entry which is preliminary data.</text>
</comment>
<comment type="similarity">
    <text evidence="2">Belongs to the glycosyl hydrolase 13 family.</text>
</comment>
<feature type="domain" description="Mandelate racemase/muconate lactonizing enzyme C-terminal" evidence="5">
    <location>
        <begin position="148"/>
        <end position="238"/>
    </location>
</feature>
<dbReference type="Pfam" id="PF00128">
    <property type="entry name" value="Alpha-amylase"/>
    <property type="match status" value="2"/>
</dbReference>
<dbReference type="InterPro" id="IPR045857">
    <property type="entry name" value="O16G_dom_2"/>
</dbReference>
<dbReference type="GO" id="GO:0004574">
    <property type="term" value="F:oligo-1,6-glucosidase activity"/>
    <property type="evidence" value="ECO:0007669"/>
    <property type="project" value="TreeGrafter"/>
</dbReference>
<dbReference type="Proteomes" id="UP000270230">
    <property type="component" value="Unassembled WGS sequence"/>
</dbReference>
<dbReference type="InterPro" id="IPR013342">
    <property type="entry name" value="Mandelate_racemase_C"/>
</dbReference>
<protein>
    <recommendedName>
        <fullName evidence="8">Mandelate racemase/muconate lactonizing enzyme C-terminal domain-containing protein</fullName>
    </recommendedName>
</protein>
<dbReference type="Pfam" id="PF13378">
    <property type="entry name" value="MR_MLE_C"/>
    <property type="match status" value="1"/>
</dbReference>
<evidence type="ECO:0000259" key="4">
    <source>
        <dbReference type="SMART" id="SM00642"/>
    </source>
</evidence>
<dbReference type="SFLD" id="SFLDS00001">
    <property type="entry name" value="Enolase"/>
    <property type="match status" value="1"/>
</dbReference>
<gene>
    <name evidence="6" type="ORF">D0865_01707</name>
</gene>
<dbReference type="Gene3D" id="3.20.20.120">
    <property type="entry name" value="Enolase-like C-terminal domain"/>
    <property type="match status" value="1"/>
</dbReference>
<dbReference type="PANTHER" id="PTHR10357:SF232">
    <property type="entry name" value="GLYCOSYL HYDROLASE FAMILY 13 CATALYTIC DOMAIN-CONTAINING PROTEIN"/>
    <property type="match status" value="1"/>
</dbReference>
<accession>A0A3M7D776</accession>
<evidence type="ECO:0000313" key="6">
    <source>
        <dbReference type="EMBL" id="RMY60119.1"/>
    </source>
</evidence>
<dbReference type="PANTHER" id="PTHR10357">
    <property type="entry name" value="ALPHA-AMYLASE FAMILY MEMBER"/>
    <property type="match status" value="1"/>
</dbReference>
<dbReference type="GO" id="GO:0033934">
    <property type="term" value="F:glucan 1,4-alpha-maltotriohydrolase activity"/>
    <property type="evidence" value="ECO:0007669"/>
    <property type="project" value="TreeGrafter"/>
</dbReference>
<keyword evidence="3" id="KW-0462">Maltose metabolism</keyword>
<dbReference type="GO" id="GO:0004575">
    <property type="term" value="F:sucrose alpha-glucosidase activity"/>
    <property type="evidence" value="ECO:0007669"/>
    <property type="project" value="TreeGrafter"/>
</dbReference>
<evidence type="ECO:0000259" key="5">
    <source>
        <dbReference type="SMART" id="SM00922"/>
    </source>
</evidence>
<reference evidence="6 7" key="1">
    <citation type="journal article" date="2018" name="BMC Genomics">
        <title>Genomic evidence for intraspecific hybridization in a clonal and extremely halotolerant yeast.</title>
        <authorList>
            <person name="Gostincar C."/>
            <person name="Stajich J.E."/>
            <person name="Zupancic J."/>
            <person name="Zalar P."/>
            <person name="Gunde-Cimerman N."/>
        </authorList>
    </citation>
    <scope>NUCLEOTIDE SEQUENCE [LARGE SCALE GENOMIC DNA]</scope>
    <source>
        <strain evidence="6 7">EXF-151</strain>
    </source>
</reference>
<dbReference type="OrthoDB" id="2943660at2759"/>
<dbReference type="Pfam" id="PF02746">
    <property type="entry name" value="MR_MLE_N"/>
    <property type="match status" value="1"/>
</dbReference>
<name>A0A3M7D776_HORWE</name>
<feature type="domain" description="Glycosyl hydrolase family 13 catalytic" evidence="4">
    <location>
        <begin position="392"/>
        <end position="770"/>
    </location>
</feature>